<sequence>MVLIQVAIALIVSQQYVTAVRAQVGEKYFVEREFESTIDRIPTTYKMTREPAPNVLRNGFEGWKDPHCPEHLLKKSHECLKGRCRLRRPATEFSKFITRMQHHETKKLTILSGNKIAFVAIGNAGIPNRAKRTNLDRFHEQIGKDVAKIVRNHEAQFALFLGNTFHDGLESVDDPQWENVWAERFDVEKLDIPFFAVNGDGEKMRNKTAIGCYGEYGKHSKHWISPDLAYTLDVINAAGDFMMIFTDTEVETNEIKYGESDSGDEESGVYKSLIGDEIKHTFKVIITRSGGTSMIPHLQQYAAPDVTWMAKQQKLYEDRHPIRSPLIFAVGHRHLYSTLETDTKMSVTDHIIDKGTIHRYIQNAKVTNLPLKLKYDIYISGDVAGLEYLTGHDKRD</sequence>
<dbReference type="AlphaFoldDB" id="F0W7K7"/>
<reference evidence="2" key="1">
    <citation type="journal article" date="2011" name="PLoS Biol.">
        <title>Gene gain and loss during evolution of obligate parasitism in the white rust pathogen of Arabidopsis thaliana.</title>
        <authorList>
            <person name="Kemen E."/>
            <person name="Gardiner A."/>
            <person name="Schultz-Larsen T."/>
            <person name="Kemen A.C."/>
            <person name="Balmuth A.L."/>
            <person name="Robert-Seilaniantz A."/>
            <person name="Bailey K."/>
            <person name="Holub E."/>
            <person name="Studholme D.J."/>
            <person name="Maclean D."/>
            <person name="Jones J.D."/>
        </authorList>
    </citation>
    <scope>NUCLEOTIDE SEQUENCE</scope>
</reference>
<feature type="signal peptide" evidence="1">
    <location>
        <begin position="1"/>
        <end position="22"/>
    </location>
</feature>
<evidence type="ECO:0000256" key="1">
    <source>
        <dbReference type="SAM" id="SignalP"/>
    </source>
</evidence>
<protein>
    <submittedName>
        <fullName evidence="2">AlNc14C30G2813 protein</fullName>
    </submittedName>
</protein>
<name>F0W7K7_9STRA</name>
<organism evidence="2">
    <name type="scientific">Albugo laibachii Nc14</name>
    <dbReference type="NCBI Taxonomy" id="890382"/>
    <lineage>
        <taxon>Eukaryota</taxon>
        <taxon>Sar</taxon>
        <taxon>Stramenopiles</taxon>
        <taxon>Oomycota</taxon>
        <taxon>Peronosporomycetes</taxon>
        <taxon>Albuginales</taxon>
        <taxon>Albuginaceae</taxon>
        <taxon>Albugo</taxon>
    </lineage>
</organism>
<dbReference type="Gene3D" id="3.60.21.10">
    <property type="match status" value="1"/>
</dbReference>
<reference evidence="2" key="2">
    <citation type="submission" date="2011-02" db="EMBL/GenBank/DDBJ databases">
        <authorList>
            <person name="MacLean D."/>
        </authorList>
    </citation>
    <scope>NUCLEOTIDE SEQUENCE</scope>
</reference>
<keyword evidence="1" id="KW-0732">Signal</keyword>
<evidence type="ECO:0000313" key="2">
    <source>
        <dbReference type="EMBL" id="CCA17108.1"/>
    </source>
</evidence>
<accession>F0W7K7</accession>
<dbReference type="InterPro" id="IPR029052">
    <property type="entry name" value="Metallo-depent_PP-like"/>
</dbReference>
<proteinExistence type="predicted"/>
<dbReference type="SUPFAM" id="SSF56300">
    <property type="entry name" value="Metallo-dependent phosphatases"/>
    <property type="match status" value="1"/>
</dbReference>
<feature type="chain" id="PRO_5003263345" evidence="1">
    <location>
        <begin position="23"/>
        <end position="396"/>
    </location>
</feature>
<gene>
    <name evidence="2" type="primary">AlNc14C30G2813</name>
    <name evidence="2" type="ORF">ALNC14_032510</name>
</gene>
<dbReference type="EMBL" id="FR824075">
    <property type="protein sequence ID" value="CCA17108.1"/>
    <property type="molecule type" value="Genomic_DNA"/>
</dbReference>
<dbReference type="HOGENOM" id="CLU_697202_0_0_1"/>